<evidence type="ECO:0008006" key="2">
    <source>
        <dbReference type="Google" id="ProtNLM"/>
    </source>
</evidence>
<dbReference type="EMBL" id="LR031880">
    <property type="protein sequence ID" value="VDD59818.1"/>
    <property type="molecule type" value="Genomic_DNA"/>
</dbReference>
<accession>A0A3P6G2F5</accession>
<evidence type="ECO:0000313" key="1">
    <source>
        <dbReference type="EMBL" id="VDD59818.1"/>
    </source>
</evidence>
<sequence length="49" mass="5577">MATTKVQRIMTQPIGLCLDACISYIDEKVARWNKVTEKYKKSCFRPGPG</sequence>
<protein>
    <recommendedName>
        <fullName evidence="2">Prolamin-like domain-containing protein</fullName>
    </recommendedName>
</protein>
<dbReference type="AlphaFoldDB" id="A0A3P6G2F5"/>
<gene>
    <name evidence="1" type="ORF">BOLC6T35271H</name>
</gene>
<reference evidence="1" key="1">
    <citation type="submission" date="2018-11" db="EMBL/GenBank/DDBJ databases">
        <authorList>
            <consortium name="Genoscope - CEA"/>
            <person name="William W."/>
        </authorList>
    </citation>
    <scope>NUCLEOTIDE SEQUENCE</scope>
</reference>
<organism evidence="1">
    <name type="scientific">Brassica oleracea</name>
    <name type="common">Wild cabbage</name>
    <dbReference type="NCBI Taxonomy" id="3712"/>
    <lineage>
        <taxon>Eukaryota</taxon>
        <taxon>Viridiplantae</taxon>
        <taxon>Streptophyta</taxon>
        <taxon>Embryophyta</taxon>
        <taxon>Tracheophyta</taxon>
        <taxon>Spermatophyta</taxon>
        <taxon>Magnoliopsida</taxon>
        <taxon>eudicotyledons</taxon>
        <taxon>Gunneridae</taxon>
        <taxon>Pentapetalae</taxon>
        <taxon>rosids</taxon>
        <taxon>malvids</taxon>
        <taxon>Brassicales</taxon>
        <taxon>Brassicaceae</taxon>
        <taxon>Brassiceae</taxon>
        <taxon>Brassica</taxon>
    </lineage>
</organism>
<proteinExistence type="predicted"/>
<name>A0A3P6G2F5_BRAOL</name>